<keyword evidence="2" id="KW-0472">Membrane</keyword>
<gene>
    <name evidence="3" type="ORF">ACFQ08_04060</name>
</gene>
<feature type="transmembrane region" description="Helical" evidence="2">
    <location>
        <begin position="57"/>
        <end position="76"/>
    </location>
</feature>
<evidence type="ECO:0000256" key="2">
    <source>
        <dbReference type="SAM" id="Phobius"/>
    </source>
</evidence>
<sequence>MSDLLSVLFAVYVFGTVLGGGAFLLKAAAAPQIARHYFEHVTRNAPGTPWSRFFRELAWMSVLWPPHLVIIAARIWRRVKLEERMRKEQMRKEQTRTNLPGSESGPSPTEPPHTTLPGK</sequence>
<dbReference type="Proteomes" id="UP001597024">
    <property type="component" value="Unassembled WGS sequence"/>
</dbReference>
<organism evidence="3 4">
    <name type="scientific">Streptosporangium algeriense</name>
    <dbReference type="NCBI Taxonomy" id="1682748"/>
    <lineage>
        <taxon>Bacteria</taxon>
        <taxon>Bacillati</taxon>
        <taxon>Actinomycetota</taxon>
        <taxon>Actinomycetes</taxon>
        <taxon>Streptosporangiales</taxon>
        <taxon>Streptosporangiaceae</taxon>
        <taxon>Streptosporangium</taxon>
    </lineage>
</organism>
<feature type="region of interest" description="Disordered" evidence="1">
    <location>
        <begin position="87"/>
        <end position="119"/>
    </location>
</feature>
<dbReference type="EMBL" id="JBHTHX010000066">
    <property type="protein sequence ID" value="MFD0883730.1"/>
    <property type="molecule type" value="Genomic_DNA"/>
</dbReference>
<protein>
    <submittedName>
        <fullName evidence="3">Uncharacterized protein</fullName>
    </submittedName>
</protein>
<accession>A0ABW3DLP0</accession>
<keyword evidence="2" id="KW-0812">Transmembrane</keyword>
<comment type="caution">
    <text evidence="3">The sequence shown here is derived from an EMBL/GenBank/DDBJ whole genome shotgun (WGS) entry which is preliminary data.</text>
</comment>
<name>A0ABW3DLP0_9ACTN</name>
<evidence type="ECO:0000313" key="3">
    <source>
        <dbReference type="EMBL" id="MFD0883730.1"/>
    </source>
</evidence>
<proteinExistence type="predicted"/>
<feature type="compositionally biased region" description="Low complexity" evidence="1">
    <location>
        <begin position="100"/>
        <end position="119"/>
    </location>
</feature>
<keyword evidence="4" id="KW-1185">Reference proteome</keyword>
<evidence type="ECO:0000256" key="1">
    <source>
        <dbReference type="SAM" id="MobiDB-lite"/>
    </source>
</evidence>
<reference evidence="4" key="1">
    <citation type="journal article" date="2019" name="Int. J. Syst. Evol. Microbiol.">
        <title>The Global Catalogue of Microorganisms (GCM) 10K type strain sequencing project: providing services to taxonomists for standard genome sequencing and annotation.</title>
        <authorList>
            <consortium name="The Broad Institute Genomics Platform"/>
            <consortium name="The Broad Institute Genome Sequencing Center for Infectious Disease"/>
            <person name="Wu L."/>
            <person name="Ma J."/>
        </authorList>
    </citation>
    <scope>NUCLEOTIDE SEQUENCE [LARGE SCALE GENOMIC DNA]</scope>
    <source>
        <strain evidence="4">CCUG 62974</strain>
    </source>
</reference>
<evidence type="ECO:0000313" key="4">
    <source>
        <dbReference type="Proteomes" id="UP001597024"/>
    </source>
</evidence>
<keyword evidence="2" id="KW-1133">Transmembrane helix</keyword>